<evidence type="ECO:0000256" key="1">
    <source>
        <dbReference type="SAM" id="SignalP"/>
    </source>
</evidence>
<keyword evidence="1" id="KW-0732">Signal</keyword>
<dbReference type="AlphaFoldDB" id="A0A9X2K0B6"/>
<proteinExistence type="predicted"/>
<name>A0A9X2K0B6_9ACTN</name>
<accession>A0A9X2K0B6</accession>
<evidence type="ECO:0000313" key="3">
    <source>
        <dbReference type="Proteomes" id="UP001139648"/>
    </source>
</evidence>
<reference evidence="2" key="1">
    <citation type="submission" date="2022-06" db="EMBL/GenBank/DDBJ databases">
        <title>Sequencing the genomes of 1000 actinobacteria strains.</title>
        <authorList>
            <person name="Klenk H.-P."/>
        </authorList>
    </citation>
    <scope>NUCLEOTIDE SEQUENCE</scope>
    <source>
        <strain evidence="2">DSM 46694</strain>
    </source>
</reference>
<dbReference type="Proteomes" id="UP001139648">
    <property type="component" value="Unassembled WGS sequence"/>
</dbReference>
<organism evidence="2 3">
    <name type="scientific">Nonomuraea thailandensis</name>
    <dbReference type="NCBI Taxonomy" id="1188745"/>
    <lineage>
        <taxon>Bacteria</taxon>
        <taxon>Bacillati</taxon>
        <taxon>Actinomycetota</taxon>
        <taxon>Actinomycetes</taxon>
        <taxon>Streptosporangiales</taxon>
        <taxon>Streptosporangiaceae</taxon>
        <taxon>Nonomuraea</taxon>
    </lineage>
</organism>
<feature type="signal peptide" evidence="1">
    <location>
        <begin position="1"/>
        <end position="25"/>
    </location>
</feature>
<gene>
    <name evidence="2" type="ORF">HD597_002783</name>
</gene>
<comment type="caution">
    <text evidence="2">The sequence shown here is derived from an EMBL/GenBank/DDBJ whole genome shotgun (WGS) entry which is preliminary data.</text>
</comment>
<dbReference type="RefSeq" id="WP_253742416.1">
    <property type="nucleotide sequence ID" value="NZ_BAABKA010000001.1"/>
</dbReference>
<evidence type="ECO:0000313" key="2">
    <source>
        <dbReference type="EMBL" id="MCP2355763.1"/>
    </source>
</evidence>
<evidence type="ECO:0008006" key="4">
    <source>
        <dbReference type="Google" id="ProtNLM"/>
    </source>
</evidence>
<dbReference type="EMBL" id="JAMZEB010000002">
    <property type="protein sequence ID" value="MCP2355763.1"/>
    <property type="molecule type" value="Genomic_DNA"/>
</dbReference>
<protein>
    <recommendedName>
        <fullName evidence="4">Lipoprotein</fullName>
    </recommendedName>
</protein>
<sequence length="270" mass="28818">MRRMITALAVCAALLVAGAPVPAEAEDAVRVLKAVLGPGRGVHFTETATVLDNAGERAGHRRSGVLETGEKGGVKALDVTVTGGEHGRERSIGFNHDVGGTAYRSGGLAATLLPERWTWWKNAHQFHLFHTELFGHDQQLVNPAEPATLAALLKNGQVSGNTVTGSITFDELEEVSAWAQHASPGWKTGTALSYTLTLTPAGLVSRVRSTYQADGSPAVRDVLGDLAGRTVRVDTRYSRWGDRVSIEPPDPRATTTELCAEPICRLRLPG</sequence>
<keyword evidence="3" id="KW-1185">Reference proteome</keyword>
<feature type="chain" id="PRO_5040915501" description="Lipoprotein" evidence="1">
    <location>
        <begin position="26"/>
        <end position="270"/>
    </location>
</feature>